<dbReference type="EMBL" id="PYDT01000004">
    <property type="protein sequence ID" value="THU64505.1"/>
    <property type="molecule type" value="Genomic_DNA"/>
</dbReference>
<feature type="region of interest" description="Disordered" evidence="5">
    <location>
        <begin position="273"/>
        <end position="295"/>
    </location>
</feature>
<dbReference type="InterPro" id="IPR006121">
    <property type="entry name" value="HMA_dom"/>
</dbReference>
<gene>
    <name evidence="7" type="ORF">C4D60_Mb01t27150</name>
</gene>
<reference evidence="7 8" key="1">
    <citation type="journal article" date="2019" name="Nat. Plants">
        <title>Genome sequencing of Musa balbisiana reveals subgenome evolution and function divergence in polyploid bananas.</title>
        <authorList>
            <person name="Yao X."/>
        </authorList>
    </citation>
    <scope>NUCLEOTIDE SEQUENCE [LARGE SCALE GENOMIC DNA]</scope>
    <source>
        <strain evidence="8">cv. DH-PKW</strain>
        <tissue evidence="7">Leaves</tissue>
    </source>
</reference>
<dbReference type="Pfam" id="PF00403">
    <property type="entry name" value="HMA"/>
    <property type="match status" value="1"/>
</dbReference>
<sequence length="295" mass="31882">MTSEGEAIKNKVSVSVLKVSIHCEGCKKKVYKILSKINGVDEIEIDARQNKVTVKAPLDPQALIAKLKKSGKHAELWLDKKPSHQFLHHGKNDVSLEDESKESSKSTAPSPALAKRGDADKPVADNRSVSETKETKAETTDNTSKEVAKAGENSAEISKPPSKTTVGSAEKAPASKEATNNGGHSGGGEKKAEKDSNVRLGIDDSHVRGESKSHPSFPPQPAYIMSYNTAQPSISQSYYVSSPMQPASQGYMYSYPPPPEYFYSNLDANSSAPVQHPDPYNSMFSDENPNSCSIM</sequence>
<evidence type="ECO:0000256" key="5">
    <source>
        <dbReference type="SAM" id="MobiDB-lite"/>
    </source>
</evidence>
<evidence type="ECO:0000259" key="6">
    <source>
        <dbReference type="PROSITE" id="PS50846"/>
    </source>
</evidence>
<feature type="compositionally biased region" description="Basic and acidic residues" evidence="5">
    <location>
        <begin position="115"/>
        <end position="149"/>
    </location>
</feature>
<organism evidence="7 8">
    <name type="scientific">Musa balbisiana</name>
    <name type="common">Banana</name>
    <dbReference type="NCBI Taxonomy" id="52838"/>
    <lineage>
        <taxon>Eukaryota</taxon>
        <taxon>Viridiplantae</taxon>
        <taxon>Streptophyta</taxon>
        <taxon>Embryophyta</taxon>
        <taxon>Tracheophyta</taxon>
        <taxon>Spermatophyta</taxon>
        <taxon>Magnoliopsida</taxon>
        <taxon>Liliopsida</taxon>
        <taxon>Zingiberales</taxon>
        <taxon>Musaceae</taxon>
        <taxon>Musa</taxon>
    </lineage>
</organism>
<keyword evidence="3" id="KW-0636">Prenylation</keyword>
<dbReference type="PANTHER" id="PTHR45868">
    <property type="entry name" value="HEAVY METAL-ASSOCIATED ISOPRENYLATED PLANT PROTEIN 33-RELATED"/>
    <property type="match status" value="1"/>
</dbReference>
<dbReference type="SUPFAM" id="SSF55008">
    <property type="entry name" value="HMA, heavy metal-associated domain"/>
    <property type="match status" value="1"/>
</dbReference>
<comment type="caution">
    <text evidence="7">The sequence shown here is derived from an EMBL/GenBank/DDBJ whole genome shotgun (WGS) entry which is preliminary data.</text>
</comment>
<evidence type="ECO:0000313" key="8">
    <source>
        <dbReference type="Proteomes" id="UP000317650"/>
    </source>
</evidence>
<dbReference type="GO" id="GO:0046872">
    <property type="term" value="F:metal ion binding"/>
    <property type="evidence" value="ECO:0007669"/>
    <property type="project" value="UniProtKB-KW"/>
</dbReference>
<keyword evidence="2" id="KW-0479">Metal-binding</keyword>
<dbReference type="CDD" id="cd00371">
    <property type="entry name" value="HMA"/>
    <property type="match status" value="1"/>
</dbReference>
<name>A0A4V6T4I6_MUSBA</name>
<keyword evidence="3" id="KW-0449">Lipoprotein</keyword>
<protein>
    <recommendedName>
        <fullName evidence="6">HMA domain-containing protein</fullName>
    </recommendedName>
</protein>
<evidence type="ECO:0000256" key="1">
    <source>
        <dbReference type="ARBA" id="ARBA00022481"/>
    </source>
</evidence>
<proteinExistence type="inferred from homology"/>
<feature type="compositionally biased region" description="Basic and acidic residues" evidence="5">
    <location>
        <begin position="187"/>
        <end position="213"/>
    </location>
</feature>
<keyword evidence="1" id="KW-0488">Methylation</keyword>
<dbReference type="FunFam" id="3.30.70.100:FF:000008">
    <property type="entry name" value="Copper transport protein ATOX1"/>
    <property type="match status" value="1"/>
</dbReference>
<feature type="compositionally biased region" description="Polar residues" evidence="5">
    <location>
        <begin position="282"/>
        <end position="295"/>
    </location>
</feature>
<evidence type="ECO:0000256" key="2">
    <source>
        <dbReference type="ARBA" id="ARBA00022723"/>
    </source>
</evidence>
<accession>A0A4V6T4I6</accession>
<dbReference type="PANTHER" id="PTHR45868:SF80">
    <property type="entry name" value="F15K9.8-RELATED"/>
    <property type="match status" value="1"/>
</dbReference>
<feature type="region of interest" description="Disordered" evidence="5">
    <location>
        <begin position="86"/>
        <end position="224"/>
    </location>
</feature>
<comment type="similarity">
    <text evidence="4">Belongs to the HIPP family.</text>
</comment>
<dbReference type="AlphaFoldDB" id="A0A4V6T4I6"/>
<dbReference type="Gene3D" id="3.30.70.100">
    <property type="match status" value="1"/>
</dbReference>
<feature type="domain" description="HMA" evidence="6">
    <location>
        <begin position="12"/>
        <end position="75"/>
    </location>
</feature>
<dbReference type="PROSITE" id="PS50846">
    <property type="entry name" value="HMA_2"/>
    <property type="match status" value="1"/>
</dbReference>
<evidence type="ECO:0000256" key="4">
    <source>
        <dbReference type="ARBA" id="ARBA00024045"/>
    </source>
</evidence>
<dbReference type="STRING" id="52838.A0A4V6T4I6"/>
<evidence type="ECO:0000313" key="7">
    <source>
        <dbReference type="EMBL" id="THU64505.1"/>
    </source>
</evidence>
<evidence type="ECO:0000256" key="3">
    <source>
        <dbReference type="ARBA" id="ARBA00023289"/>
    </source>
</evidence>
<dbReference type="Proteomes" id="UP000317650">
    <property type="component" value="Chromosome 1"/>
</dbReference>
<keyword evidence="8" id="KW-1185">Reference proteome</keyword>
<dbReference type="InterPro" id="IPR036163">
    <property type="entry name" value="HMA_dom_sf"/>
</dbReference>